<organism evidence="1 2">
    <name type="scientific">Candidatus Zymogenus saltonus</name>
    <dbReference type="NCBI Taxonomy" id="2844893"/>
    <lineage>
        <taxon>Bacteria</taxon>
        <taxon>Deltaproteobacteria</taxon>
        <taxon>Candidatus Zymogenia</taxon>
        <taxon>Candidatus Zymogeniales</taxon>
        <taxon>Candidatus Zymogenaceae</taxon>
        <taxon>Candidatus Zymogenus</taxon>
    </lineage>
</organism>
<sequence>MNLAAIRKDVIVVVAILLALFGVTHCSKLTKHEANFTIVYSNDVLGETEPCG</sequence>
<name>A0A9D8KCX5_9DELT</name>
<dbReference type="AlphaFoldDB" id="A0A9D8KCX5"/>
<accession>A0A9D8KCX5</accession>
<reference evidence="1" key="1">
    <citation type="journal article" date="2021" name="Environ. Microbiol.">
        <title>Genomic characterization of three novel Desulfobacterota classes expand the metabolic and phylogenetic diversity of the phylum.</title>
        <authorList>
            <person name="Murphy C.L."/>
            <person name="Biggerstaff J."/>
            <person name="Eichhorn A."/>
            <person name="Ewing E."/>
            <person name="Shahan R."/>
            <person name="Soriano D."/>
            <person name="Stewart S."/>
            <person name="VanMol K."/>
            <person name="Walker R."/>
            <person name="Walters P."/>
            <person name="Elshahed M.S."/>
            <person name="Youssef N.H."/>
        </authorList>
    </citation>
    <scope>NUCLEOTIDE SEQUENCE</scope>
    <source>
        <strain evidence="1">Zod_Metabat.24</strain>
    </source>
</reference>
<protein>
    <submittedName>
        <fullName evidence="1">Uncharacterized protein</fullName>
    </submittedName>
</protein>
<comment type="caution">
    <text evidence="1">The sequence shown here is derived from an EMBL/GenBank/DDBJ whole genome shotgun (WGS) entry which is preliminary data.</text>
</comment>
<proteinExistence type="predicted"/>
<dbReference type="Proteomes" id="UP000809273">
    <property type="component" value="Unassembled WGS sequence"/>
</dbReference>
<evidence type="ECO:0000313" key="1">
    <source>
        <dbReference type="EMBL" id="MBN1572243.1"/>
    </source>
</evidence>
<evidence type="ECO:0000313" key="2">
    <source>
        <dbReference type="Proteomes" id="UP000809273"/>
    </source>
</evidence>
<gene>
    <name evidence="1" type="ORF">JW984_03485</name>
</gene>
<dbReference type="EMBL" id="JAFGIX010000017">
    <property type="protein sequence ID" value="MBN1572243.1"/>
    <property type="molecule type" value="Genomic_DNA"/>
</dbReference>
<reference evidence="1" key="2">
    <citation type="submission" date="2021-01" db="EMBL/GenBank/DDBJ databases">
        <authorList>
            <person name="Hahn C.R."/>
            <person name="Youssef N.H."/>
            <person name="Elshahed M."/>
        </authorList>
    </citation>
    <scope>NUCLEOTIDE SEQUENCE</scope>
    <source>
        <strain evidence="1">Zod_Metabat.24</strain>
    </source>
</reference>